<dbReference type="Proteomes" id="UP000887565">
    <property type="component" value="Unplaced"/>
</dbReference>
<proteinExistence type="predicted"/>
<reference evidence="2" key="1">
    <citation type="submission" date="2022-11" db="UniProtKB">
        <authorList>
            <consortium name="WormBaseParasite"/>
        </authorList>
    </citation>
    <scope>IDENTIFICATION</scope>
</reference>
<organism evidence="1 2">
    <name type="scientific">Romanomermis culicivorax</name>
    <name type="common">Nematode worm</name>
    <dbReference type="NCBI Taxonomy" id="13658"/>
    <lineage>
        <taxon>Eukaryota</taxon>
        <taxon>Metazoa</taxon>
        <taxon>Ecdysozoa</taxon>
        <taxon>Nematoda</taxon>
        <taxon>Enoplea</taxon>
        <taxon>Dorylaimia</taxon>
        <taxon>Mermithida</taxon>
        <taxon>Mermithoidea</taxon>
        <taxon>Mermithidae</taxon>
        <taxon>Romanomermis</taxon>
    </lineage>
</organism>
<protein>
    <submittedName>
        <fullName evidence="2">Uncharacterized protein</fullName>
    </submittedName>
</protein>
<dbReference type="WBParaSite" id="nRc.2.0.1.t31129-RA">
    <property type="protein sequence ID" value="nRc.2.0.1.t31129-RA"/>
    <property type="gene ID" value="nRc.2.0.1.g31129"/>
</dbReference>
<dbReference type="AlphaFoldDB" id="A0A915JYG6"/>
<keyword evidence="1" id="KW-1185">Reference proteome</keyword>
<name>A0A915JYG6_ROMCU</name>
<accession>A0A915JYG6</accession>
<evidence type="ECO:0000313" key="2">
    <source>
        <dbReference type="WBParaSite" id="nRc.2.0.1.t31129-RA"/>
    </source>
</evidence>
<evidence type="ECO:0000313" key="1">
    <source>
        <dbReference type="Proteomes" id="UP000887565"/>
    </source>
</evidence>
<sequence length="101" mass="11893">MAQEPESNVMMTQQEQHRFDLFALERENPDLRPLIKSLKPFGLLDKSQRSTPMLRTTPQTPVGQRVAGKLRWEIDMQIKELDDQRCKHLHRSGAPQREERD</sequence>